<evidence type="ECO:0000313" key="1">
    <source>
        <dbReference type="EMBL" id="MCD7463835.1"/>
    </source>
</evidence>
<organism evidence="1 2">
    <name type="scientific">Datura stramonium</name>
    <name type="common">Jimsonweed</name>
    <name type="synonym">Common thornapple</name>
    <dbReference type="NCBI Taxonomy" id="4076"/>
    <lineage>
        <taxon>Eukaryota</taxon>
        <taxon>Viridiplantae</taxon>
        <taxon>Streptophyta</taxon>
        <taxon>Embryophyta</taxon>
        <taxon>Tracheophyta</taxon>
        <taxon>Spermatophyta</taxon>
        <taxon>Magnoliopsida</taxon>
        <taxon>eudicotyledons</taxon>
        <taxon>Gunneridae</taxon>
        <taxon>Pentapetalae</taxon>
        <taxon>asterids</taxon>
        <taxon>lamiids</taxon>
        <taxon>Solanales</taxon>
        <taxon>Solanaceae</taxon>
        <taxon>Solanoideae</taxon>
        <taxon>Datureae</taxon>
        <taxon>Datura</taxon>
    </lineage>
</organism>
<gene>
    <name evidence="1" type="ORF">HAX54_051513</name>
</gene>
<dbReference type="Proteomes" id="UP000823775">
    <property type="component" value="Unassembled WGS sequence"/>
</dbReference>
<reference evidence="1 2" key="1">
    <citation type="journal article" date="2021" name="BMC Genomics">
        <title>Datura genome reveals duplications of psychoactive alkaloid biosynthetic genes and high mutation rate following tissue culture.</title>
        <authorList>
            <person name="Rajewski A."/>
            <person name="Carter-House D."/>
            <person name="Stajich J."/>
            <person name="Litt A."/>
        </authorList>
    </citation>
    <scope>NUCLEOTIDE SEQUENCE [LARGE SCALE GENOMIC DNA]</scope>
    <source>
        <strain evidence="1">AR-01</strain>
    </source>
</reference>
<accession>A0ABS8SXT0</accession>
<sequence>MNVLASQVEAQQLTKETNVSAPQSIMDEGIFGWDMEEEIVEETFVTLYLRGEELEERGCTSRKTRIGHDCRYISGTPMKKRQAPPSHRQCTRM</sequence>
<protein>
    <submittedName>
        <fullName evidence="1">Uncharacterized protein</fullName>
    </submittedName>
</protein>
<proteinExistence type="predicted"/>
<comment type="caution">
    <text evidence="1">The sequence shown here is derived from an EMBL/GenBank/DDBJ whole genome shotgun (WGS) entry which is preliminary data.</text>
</comment>
<evidence type="ECO:0000313" key="2">
    <source>
        <dbReference type="Proteomes" id="UP000823775"/>
    </source>
</evidence>
<name>A0ABS8SXT0_DATST</name>
<keyword evidence="2" id="KW-1185">Reference proteome</keyword>
<dbReference type="EMBL" id="JACEIK010000919">
    <property type="protein sequence ID" value="MCD7463835.1"/>
    <property type="molecule type" value="Genomic_DNA"/>
</dbReference>